<dbReference type="Proteomes" id="UP000589351">
    <property type="component" value="Unassembled WGS sequence"/>
</dbReference>
<dbReference type="Gene3D" id="1.10.357.10">
    <property type="entry name" value="Tetracycline Repressor, domain 2"/>
    <property type="match status" value="1"/>
</dbReference>
<reference evidence="4 5" key="1">
    <citation type="submission" date="2020-07" db="EMBL/GenBank/DDBJ databases">
        <authorList>
            <person name="Criscuolo A."/>
        </authorList>
    </citation>
    <scope>NUCLEOTIDE SEQUENCE [LARGE SCALE GENOMIC DNA]</scope>
    <source>
        <strain evidence="4">CIP111649</strain>
    </source>
</reference>
<proteinExistence type="predicted"/>
<dbReference type="InterPro" id="IPR039532">
    <property type="entry name" value="TetR_C_Firmicutes"/>
</dbReference>
<dbReference type="GO" id="GO:0003677">
    <property type="term" value="F:DNA binding"/>
    <property type="evidence" value="ECO:0007669"/>
    <property type="project" value="UniProtKB-UniRule"/>
</dbReference>
<feature type="domain" description="HTH tetR-type" evidence="3">
    <location>
        <begin position="5"/>
        <end position="65"/>
    </location>
</feature>
<dbReference type="SUPFAM" id="SSF46689">
    <property type="entry name" value="Homeodomain-like"/>
    <property type="match status" value="1"/>
</dbReference>
<evidence type="ECO:0000313" key="4">
    <source>
        <dbReference type="EMBL" id="CAD2071392.1"/>
    </source>
</evidence>
<evidence type="ECO:0000259" key="3">
    <source>
        <dbReference type="PROSITE" id="PS50977"/>
    </source>
</evidence>
<comment type="caution">
    <text evidence="4">The sequence shown here is derived from an EMBL/GenBank/DDBJ whole genome shotgun (WGS) entry which is preliminary data.</text>
</comment>
<protein>
    <recommendedName>
        <fullName evidence="3">HTH tetR-type domain-containing protein</fullName>
    </recommendedName>
</protein>
<sequence length="193" mass="22669">MTQKEQTKENLVEAFWTLYKDKPLEKITVKEITDKAGYNRGTFYSYFKDTYEMQKYVRDSLLPDEHFILEPFKGIEDGTAKVFNRMEWAGEYFENNHDKIAVLFGPSGDPAFIHEFKVRVRNIIMGYLKDINVKDLEAIELMLEFHISALIGLFQLWVEKDKQISRAKLETIIEQISQEGIISAMEEKLAERK</sequence>
<evidence type="ECO:0000256" key="1">
    <source>
        <dbReference type="ARBA" id="ARBA00023125"/>
    </source>
</evidence>
<keyword evidence="1 2" id="KW-0238">DNA-binding</keyword>
<accession>A0A6V7R392</accession>
<dbReference type="InterPro" id="IPR050624">
    <property type="entry name" value="HTH-type_Tx_Regulator"/>
</dbReference>
<dbReference type="PANTHER" id="PTHR43479:SF11">
    <property type="entry name" value="ACREF_ENVCD OPERON REPRESSOR-RELATED"/>
    <property type="match status" value="1"/>
</dbReference>
<gene>
    <name evidence="4" type="ORF">JEODO184_00226</name>
</gene>
<evidence type="ECO:0000256" key="2">
    <source>
        <dbReference type="PROSITE-ProRule" id="PRU00335"/>
    </source>
</evidence>
<organism evidence="4 5">
    <name type="scientific">Jeotgalicoccus meleagridis</name>
    <dbReference type="NCBI Taxonomy" id="2759181"/>
    <lineage>
        <taxon>Bacteria</taxon>
        <taxon>Bacillati</taxon>
        <taxon>Bacillota</taxon>
        <taxon>Bacilli</taxon>
        <taxon>Bacillales</taxon>
        <taxon>Staphylococcaceae</taxon>
        <taxon>Jeotgalicoccus</taxon>
    </lineage>
</organism>
<dbReference type="InterPro" id="IPR001647">
    <property type="entry name" value="HTH_TetR"/>
</dbReference>
<dbReference type="AlphaFoldDB" id="A0A6V7R392"/>
<feature type="DNA-binding region" description="H-T-H motif" evidence="2">
    <location>
        <begin position="28"/>
        <end position="47"/>
    </location>
</feature>
<dbReference type="RefSeq" id="WP_185124792.1">
    <property type="nucleotide sequence ID" value="NZ_CAJEWD010000003.1"/>
</dbReference>
<evidence type="ECO:0000313" key="5">
    <source>
        <dbReference type="Proteomes" id="UP000589351"/>
    </source>
</evidence>
<dbReference type="InterPro" id="IPR009057">
    <property type="entry name" value="Homeodomain-like_sf"/>
</dbReference>
<dbReference type="EMBL" id="CAJEWD010000003">
    <property type="protein sequence ID" value="CAD2071392.1"/>
    <property type="molecule type" value="Genomic_DNA"/>
</dbReference>
<keyword evidence="5" id="KW-1185">Reference proteome</keyword>
<dbReference type="PROSITE" id="PS50977">
    <property type="entry name" value="HTH_TETR_2"/>
    <property type="match status" value="1"/>
</dbReference>
<name>A0A6V7R392_9STAP</name>
<dbReference type="Pfam" id="PF14278">
    <property type="entry name" value="TetR_C_8"/>
    <property type="match status" value="1"/>
</dbReference>
<dbReference type="PANTHER" id="PTHR43479">
    <property type="entry name" value="ACREF/ENVCD OPERON REPRESSOR-RELATED"/>
    <property type="match status" value="1"/>
</dbReference>
<dbReference type="Pfam" id="PF00440">
    <property type="entry name" value="TetR_N"/>
    <property type="match status" value="1"/>
</dbReference>